<dbReference type="Gene3D" id="1.10.10.1420">
    <property type="entry name" value="DNA replication factor Cdt1, C-terminal WH domain"/>
    <property type="match status" value="1"/>
</dbReference>
<dbReference type="InterPro" id="IPR014939">
    <property type="entry name" value="CDT1_Gemini-bd-like"/>
</dbReference>
<keyword evidence="2" id="KW-0131">Cell cycle</keyword>
<sequence length="495" mass="55694">MSTFENVSKKPSMASDSSNPESLFSTKTPVKTAILPARSRNSEISSSFPVIKPQGSRDPNAQIKPVKRQILTSPEKPEIVAKLPERFEILEEFFKGLGTAIRLLKLKGSLTTFANISTKIEYLTNRVFSYAHLAQMKHIYPEAIEVKRALKCDEVTSCMKPSLHISLNTDAIVLDDTSSGSKYMELRKVFHTKLVDFYKAHPKDEIPKELLPEPFNSLEKDRIPETLRASKLEVDEFDVHMEEKEQEQDIVDKLVIPDSTEECLVSLTESRVLGTPVKVKILSTPSKDLSTPSKDISTPIRLMSATPTLQPSRRSITMTPDVVDDDSSVRSTKGLERRTSRTRCLNFDAFEEDGTLNDDISNESVGKGIKCEVDDDYASDEDSLLQSIKDRPEAEPEKQSLPKAVDLIHKLFHSTKRTVITKEELLQKMIANQIHITDRREVEEQLSSMLQLVPDWISETKACSGDFLVRINKESAAETVRARLEEATPQDMSTV</sequence>
<dbReference type="EMBL" id="CACVBM020001340">
    <property type="protein sequence ID" value="CAA7046120.1"/>
    <property type="molecule type" value="Genomic_DNA"/>
</dbReference>
<dbReference type="InterPro" id="IPR036390">
    <property type="entry name" value="WH_DNA-bd_sf"/>
</dbReference>
<dbReference type="PANTHER" id="PTHR28637:SF10">
    <property type="entry name" value="CDT1-LIKE PROTEIN B"/>
    <property type="match status" value="1"/>
</dbReference>
<protein>
    <recommendedName>
        <fullName evidence="4">CDT1 Geminin-binding domain-containing protein</fullName>
    </recommendedName>
</protein>
<gene>
    <name evidence="5" type="ORF">MERR_LOCUS33355</name>
</gene>
<feature type="compositionally biased region" description="Polar residues" evidence="3">
    <location>
        <begin position="14"/>
        <end position="27"/>
    </location>
</feature>
<dbReference type="AlphaFoldDB" id="A0A6D2KEF1"/>
<dbReference type="CDD" id="cd08674">
    <property type="entry name" value="Cdt1_m"/>
    <property type="match status" value="1"/>
</dbReference>
<dbReference type="PANTHER" id="PTHR28637">
    <property type="entry name" value="DNA REPLICATION FACTOR CDT1"/>
    <property type="match status" value="1"/>
</dbReference>
<keyword evidence="6" id="KW-1185">Reference proteome</keyword>
<comment type="similarity">
    <text evidence="1">Belongs to the Cdt1 family.</text>
</comment>
<dbReference type="GO" id="GO:0070182">
    <property type="term" value="F:DNA polymerase binding"/>
    <property type="evidence" value="ECO:0007669"/>
    <property type="project" value="TreeGrafter"/>
</dbReference>
<feature type="region of interest" description="Disordered" evidence="3">
    <location>
        <begin position="1"/>
        <end position="27"/>
    </location>
</feature>
<dbReference type="GO" id="GO:0003677">
    <property type="term" value="F:DNA binding"/>
    <property type="evidence" value="ECO:0007669"/>
    <property type="project" value="InterPro"/>
</dbReference>
<dbReference type="CDD" id="cd08767">
    <property type="entry name" value="Cdt1_c"/>
    <property type="match status" value="1"/>
</dbReference>
<dbReference type="GO" id="GO:0000076">
    <property type="term" value="P:DNA replication checkpoint signaling"/>
    <property type="evidence" value="ECO:0007669"/>
    <property type="project" value="TreeGrafter"/>
</dbReference>
<evidence type="ECO:0000259" key="4">
    <source>
        <dbReference type="SMART" id="SM01075"/>
    </source>
</evidence>
<evidence type="ECO:0000313" key="5">
    <source>
        <dbReference type="EMBL" id="CAA7046120.1"/>
    </source>
</evidence>
<feature type="domain" description="CDT1 Geminin-binding" evidence="4">
    <location>
        <begin position="83"/>
        <end position="213"/>
    </location>
</feature>
<evidence type="ECO:0000313" key="6">
    <source>
        <dbReference type="Proteomes" id="UP000467841"/>
    </source>
</evidence>
<comment type="caution">
    <text evidence="5">The sequence shown here is derived from an EMBL/GenBank/DDBJ whole genome shotgun (WGS) entry which is preliminary data.</text>
</comment>
<evidence type="ECO:0000256" key="3">
    <source>
        <dbReference type="SAM" id="MobiDB-lite"/>
    </source>
</evidence>
<accession>A0A6D2KEF1</accession>
<evidence type="ECO:0000256" key="2">
    <source>
        <dbReference type="ARBA" id="ARBA00023306"/>
    </source>
</evidence>
<evidence type="ECO:0000256" key="1">
    <source>
        <dbReference type="ARBA" id="ARBA00008356"/>
    </source>
</evidence>
<dbReference type="InterPro" id="IPR038090">
    <property type="entry name" value="Cdt1_C_WH_dom_sf"/>
</dbReference>
<reference evidence="5" key="1">
    <citation type="submission" date="2020-01" db="EMBL/GenBank/DDBJ databases">
        <authorList>
            <person name="Mishra B."/>
        </authorList>
    </citation>
    <scope>NUCLEOTIDE SEQUENCE [LARGE SCALE GENOMIC DNA]</scope>
</reference>
<dbReference type="GO" id="GO:0005634">
    <property type="term" value="C:nucleus"/>
    <property type="evidence" value="ECO:0007669"/>
    <property type="project" value="TreeGrafter"/>
</dbReference>
<dbReference type="GO" id="GO:0071163">
    <property type="term" value="P:DNA replication preinitiation complex assembly"/>
    <property type="evidence" value="ECO:0007669"/>
    <property type="project" value="InterPro"/>
</dbReference>
<dbReference type="GO" id="GO:0000278">
    <property type="term" value="P:mitotic cell cycle"/>
    <property type="evidence" value="ECO:0007669"/>
    <property type="project" value="TreeGrafter"/>
</dbReference>
<dbReference type="Pfam" id="PF16679">
    <property type="entry name" value="CDT1_C"/>
    <property type="match status" value="1"/>
</dbReference>
<dbReference type="GO" id="GO:0030174">
    <property type="term" value="P:regulation of DNA-templated DNA replication initiation"/>
    <property type="evidence" value="ECO:0007669"/>
    <property type="project" value="InterPro"/>
</dbReference>
<dbReference type="Proteomes" id="UP000467841">
    <property type="component" value="Unassembled WGS sequence"/>
</dbReference>
<organism evidence="5 6">
    <name type="scientific">Microthlaspi erraticum</name>
    <dbReference type="NCBI Taxonomy" id="1685480"/>
    <lineage>
        <taxon>Eukaryota</taxon>
        <taxon>Viridiplantae</taxon>
        <taxon>Streptophyta</taxon>
        <taxon>Embryophyta</taxon>
        <taxon>Tracheophyta</taxon>
        <taxon>Spermatophyta</taxon>
        <taxon>Magnoliopsida</taxon>
        <taxon>eudicotyledons</taxon>
        <taxon>Gunneridae</taxon>
        <taxon>Pentapetalae</taxon>
        <taxon>rosids</taxon>
        <taxon>malvids</taxon>
        <taxon>Brassicales</taxon>
        <taxon>Brassicaceae</taxon>
        <taxon>Coluteocarpeae</taxon>
        <taxon>Microthlaspi</taxon>
    </lineage>
</organism>
<dbReference type="SMART" id="SM01075">
    <property type="entry name" value="CDT1"/>
    <property type="match status" value="1"/>
</dbReference>
<dbReference type="InterPro" id="IPR032054">
    <property type="entry name" value="Cdt1_C"/>
</dbReference>
<dbReference type="SUPFAM" id="SSF46785">
    <property type="entry name" value="Winged helix' DNA-binding domain"/>
    <property type="match status" value="1"/>
</dbReference>
<dbReference type="Pfam" id="PF08839">
    <property type="entry name" value="CDT1"/>
    <property type="match status" value="1"/>
</dbReference>
<dbReference type="OrthoDB" id="341730at2759"/>
<dbReference type="InterPro" id="IPR045173">
    <property type="entry name" value="Cdt1"/>
</dbReference>
<name>A0A6D2KEF1_9BRAS</name>
<proteinExistence type="inferred from homology"/>